<organism evidence="2 3">
    <name type="scientific">Caenorhabditis nigoni</name>
    <dbReference type="NCBI Taxonomy" id="1611254"/>
    <lineage>
        <taxon>Eukaryota</taxon>
        <taxon>Metazoa</taxon>
        <taxon>Ecdysozoa</taxon>
        <taxon>Nematoda</taxon>
        <taxon>Chromadorea</taxon>
        <taxon>Rhabditida</taxon>
        <taxon>Rhabditina</taxon>
        <taxon>Rhabditomorpha</taxon>
        <taxon>Rhabditoidea</taxon>
        <taxon>Rhabditidae</taxon>
        <taxon>Peloderinae</taxon>
        <taxon>Caenorhabditis</taxon>
    </lineage>
</organism>
<dbReference type="Proteomes" id="UP000230233">
    <property type="component" value="Unassembled WGS sequence"/>
</dbReference>
<name>A0A2G5SEE9_9PELO</name>
<accession>A0A2G5SEE9</accession>
<feature type="compositionally biased region" description="Basic residues" evidence="1">
    <location>
        <begin position="275"/>
        <end position="284"/>
    </location>
</feature>
<dbReference type="AlphaFoldDB" id="A0A2G5SEE9"/>
<reference evidence="3" key="1">
    <citation type="submission" date="2017-10" db="EMBL/GenBank/DDBJ databases">
        <title>Rapid genome shrinkage in a self-fertile nematode reveals novel sperm competition proteins.</title>
        <authorList>
            <person name="Yin D."/>
            <person name="Schwarz E.M."/>
            <person name="Thomas C.G."/>
            <person name="Felde R.L."/>
            <person name="Korf I.F."/>
            <person name="Cutter A.D."/>
            <person name="Schartner C.M."/>
            <person name="Ralston E.J."/>
            <person name="Meyer B.J."/>
            <person name="Haag E.S."/>
        </authorList>
    </citation>
    <scope>NUCLEOTIDE SEQUENCE [LARGE SCALE GENOMIC DNA]</scope>
    <source>
        <strain evidence="3">JU1422</strain>
    </source>
</reference>
<evidence type="ECO:0000256" key="1">
    <source>
        <dbReference type="SAM" id="MobiDB-lite"/>
    </source>
</evidence>
<dbReference type="OrthoDB" id="5888176at2759"/>
<evidence type="ECO:0000313" key="2">
    <source>
        <dbReference type="EMBL" id="PIC13303.1"/>
    </source>
</evidence>
<sequence>MVAKNFFRYGRQKIFDKISENSLMYARDCHTALQWPWGFFFEEILECPQLLFFSGTIQLPLRLLQSEDMKYAMFMDSQPNTKIMQTSKINEKKVHNNYHPNYNLNNLATLPDLISVNDEKSGERESSLSSKPNIEVMEHLKKELAHLPLETILSLFSMHQNNLDATLLAGKKLFIPEYVPEHVQNIVQANIAFEREEMTASNKKRRPFYLEKQLRGCVDSKDLVKYYYDTKNQENNGDWRREQKTEEGISDELRKKLAESGIEIISQKQEEPMPKKRGRGRPSTRGRPAL</sequence>
<dbReference type="PANTHER" id="PTHR38620">
    <property type="entry name" value="PROTEIN CBG07292-RELATED"/>
    <property type="match status" value="1"/>
</dbReference>
<dbReference type="PANTHER" id="PTHR38620:SF1">
    <property type="entry name" value="CUE DOMAIN-CONTAINING PROTEIN-RELATED"/>
    <property type="match status" value="1"/>
</dbReference>
<gene>
    <name evidence="2" type="ORF">B9Z55_027925</name>
</gene>
<feature type="region of interest" description="Disordered" evidence="1">
    <location>
        <begin position="260"/>
        <end position="290"/>
    </location>
</feature>
<protein>
    <submittedName>
        <fullName evidence="2">Uncharacterized protein</fullName>
    </submittedName>
</protein>
<proteinExistence type="predicted"/>
<keyword evidence="3" id="KW-1185">Reference proteome</keyword>
<evidence type="ECO:0000313" key="3">
    <source>
        <dbReference type="Proteomes" id="UP000230233"/>
    </source>
</evidence>
<dbReference type="EMBL" id="PDUG01000014">
    <property type="protein sequence ID" value="PIC13303.1"/>
    <property type="molecule type" value="Genomic_DNA"/>
</dbReference>
<comment type="caution">
    <text evidence="2">The sequence shown here is derived from an EMBL/GenBank/DDBJ whole genome shotgun (WGS) entry which is preliminary data.</text>
</comment>